<keyword evidence="3 6" id="KW-0106">Calcium</keyword>
<dbReference type="FunFam" id="1.10.220.10:FF:000009">
    <property type="entry name" value="Annexin"/>
    <property type="match status" value="1"/>
</dbReference>
<dbReference type="GO" id="GO:0009409">
    <property type="term" value="P:response to cold"/>
    <property type="evidence" value="ECO:0000318"/>
    <property type="project" value="GO_Central"/>
</dbReference>
<accession>A0A0K9PLZ3</accession>
<dbReference type="GO" id="GO:0005737">
    <property type="term" value="C:cytoplasm"/>
    <property type="evidence" value="ECO:0000318"/>
    <property type="project" value="GO_Central"/>
</dbReference>
<keyword evidence="2 7" id="KW-0677">Repeat</keyword>
<evidence type="ECO:0000256" key="5">
    <source>
        <dbReference type="ARBA" id="ARBA00023302"/>
    </source>
</evidence>
<dbReference type="PRINTS" id="PR01814">
    <property type="entry name" value="ANNEXINPLANT"/>
</dbReference>
<dbReference type="InterPro" id="IPR037104">
    <property type="entry name" value="Annexin_sf"/>
</dbReference>
<dbReference type="EMBL" id="LFYR01000733">
    <property type="protein sequence ID" value="KMZ69984.1"/>
    <property type="molecule type" value="Genomic_DNA"/>
</dbReference>
<evidence type="ECO:0000313" key="9">
    <source>
        <dbReference type="Proteomes" id="UP000036987"/>
    </source>
</evidence>
<protein>
    <recommendedName>
        <fullName evidence="7">Annexin</fullName>
    </recommendedName>
</protein>
<keyword evidence="4 7" id="KW-0041">Annexin</keyword>
<evidence type="ECO:0000256" key="1">
    <source>
        <dbReference type="ARBA" id="ARBA00022723"/>
    </source>
</evidence>
<evidence type="ECO:0000256" key="6">
    <source>
        <dbReference type="PIRSR" id="PIRSR609118-1"/>
    </source>
</evidence>
<dbReference type="PROSITE" id="PS51897">
    <property type="entry name" value="ANNEXIN_2"/>
    <property type="match status" value="4"/>
</dbReference>
<dbReference type="GO" id="GO:0005544">
    <property type="term" value="F:calcium-dependent phospholipid binding"/>
    <property type="evidence" value="ECO:0000318"/>
    <property type="project" value="GO_Central"/>
</dbReference>
<dbReference type="GO" id="GO:0009408">
    <property type="term" value="P:response to heat"/>
    <property type="evidence" value="ECO:0000318"/>
    <property type="project" value="GO_Central"/>
</dbReference>
<organism evidence="8 9">
    <name type="scientific">Zostera marina</name>
    <name type="common">Eelgrass</name>
    <dbReference type="NCBI Taxonomy" id="29655"/>
    <lineage>
        <taxon>Eukaryota</taxon>
        <taxon>Viridiplantae</taxon>
        <taxon>Streptophyta</taxon>
        <taxon>Embryophyta</taxon>
        <taxon>Tracheophyta</taxon>
        <taxon>Spermatophyta</taxon>
        <taxon>Magnoliopsida</taxon>
        <taxon>Liliopsida</taxon>
        <taxon>Zosteraceae</taxon>
        <taxon>Zostera</taxon>
    </lineage>
</organism>
<dbReference type="PROSITE" id="PS00223">
    <property type="entry name" value="ANNEXIN_1"/>
    <property type="match status" value="1"/>
</dbReference>
<sequence length="314" mass="35846">MTSLTVPDYVPSPAEDCEQLNLAFAGWGTNEDLIVNILAHRNASQRRAIRDCYPKIYGNDLLKDLDKELTRDFEKIVLLWTLDPSERDAVLAEGVLRKWHSKDSVLIEIACTRSSKDLHLVRQAYHACFKRSLEEDVAYHVKGEFRKLLLPLVSAYRYEGPEVDMTLAKLEAKILHDKISDKAYEDDELIRILTTRSKIQLGATFDHYNNEFETAITKDLKCDSDNHFLSALRNIVLGISSPTMYFAEVLGDALNRMGTDEEALTRIVVTRVEVDMEAIKEEYHTKNGAPLYKAIKNDTRGHYEDMLLALIGHE</sequence>
<gene>
    <name evidence="8" type="ORF">ZOSMA_201G00150</name>
</gene>
<dbReference type="PANTHER" id="PTHR10502">
    <property type="entry name" value="ANNEXIN"/>
    <property type="match status" value="1"/>
</dbReference>
<feature type="binding site" evidence="6">
    <location>
        <position position="304"/>
    </location>
    <ligand>
        <name>Ca(2+)</name>
        <dbReference type="ChEBI" id="CHEBI:29108"/>
        <label>1</label>
    </ligand>
</feature>
<feature type="binding site" evidence="6">
    <location>
        <position position="256"/>
    </location>
    <ligand>
        <name>Ca(2+)</name>
        <dbReference type="ChEBI" id="CHEBI:29108"/>
        <label>1</label>
    </ligand>
</feature>
<dbReference type="GO" id="GO:0001786">
    <property type="term" value="F:phosphatidylserine binding"/>
    <property type="evidence" value="ECO:0000318"/>
    <property type="project" value="GO_Central"/>
</dbReference>
<dbReference type="FunFam" id="1.10.220.10:FF:000008">
    <property type="entry name" value="Annexin"/>
    <property type="match status" value="1"/>
</dbReference>
<feature type="binding site" evidence="6">
    <location>
        <position position="28"/>
    </location>
    <ligand>
        <name>Ca(2+)</name>
        <dbReference type="ChEBI" id="CHEBI:29108"/>
        <label>1</label>
    </ligand>
</feature>
<dbReference type="STRING" id="29655.A0A0K9PLZ3"/>
<dbReference type="Gene3D" id="1.10.220.10">
    <property type="entry name" value="Annexin"/>
    <property type="match status" value="4"/>
</dbReference>
<dbReference type="InterPro" id="IPR018252">
    <property type="entry name" value="Annexin_repeat_CS"/>
</dbReference>
<dbReference type="InterPro" id="IPR018502">
    <property type="entry name" value="Annexin_repeat"/>
</dbReference>
<feature type="binding site" evidence="6">
    <location>
        <position position="68"/>
    </location>
    <ligand>
        <name>Ca(2+)</name>
        <dbReference type="ChEBI" id="CHEBI:29108"/>
        <label>1</label>
    </ligand>
</feature>
<feature type="binding site" evidence="6">
    <location>
        <position position="298"/>
    </location>
    <ligand>
        <name>Ca(2+)</name>
        <dbReference type="ChEBI" id="CHEBI:29108"/>
        <label>3</label>
    </ligand>
</feature>
<evidence type="ECO:0000256" key="7">
    <source>
        <dbReference type="RuleBase" id="RU003540"/>
    </source>
</evidence>
<proteinExistence type="inferred from homology"/>
<name>A0A0K9PLZ3_ZOSMR</name>
<feature type="binding site" evidence="6">
    <location>
        <position position="26"/>
    </location>
    <ligand>
        <name>Ca(2+)</name>
        <dbReference type="ChEBI" id="CHEBI:29108"/>
        <label>1</label>
    </ligand>
</feature>
<dbReference type="GO" id="GO:0009414">
    <property type="term" value="P:response to water deprivation"/>
    <property type="evidence" value="ECO:0000318"/>
    <property type="project" value="GO_Central"/>
</dbReference>
<dbReference type="InterPro" id="IPR001464">
    <property type="entry name" value="Annexin"/>
</dbReference>
<dbReference type="Pfam" id="PF00191">
    <property type="entry name" value="Annexin"/>
    <property type="match status" value="4"/>
</dbReference>
<comment type="caution">
    <text evidence="8">The sequence shown here is derived from an EMBL/GenBank/DDBJ whole genome shotgun (WGS) entry which is preliminary data.</text>
</comment>
<dbReference type="AlphaFoldDB" id="A0A0K9PLZ3"/>
<evidence type="ECO:0000256" key="3">
    <source>
        <dbReference type="ARBA" id="ARBA00022837"/>
    </source>
</evidence>
<dbReference type="GO" id="GO:0005509">
    <property type="term" value="F:calcium ion binding"/>
    <property type="evidence" value="ECO:0007669"/>
    <property type="project" value="InterPro"/>
</dbReference>
<dbReference type="OrthoDB" id="37886at2759"/>
<keyword evidence="5 7" id="KW-0111">Calcium/phospholipid-binding</keyword>
<comment type="domain">
    <text evidence="7">A pair of annexin repeats may form one binding site for calcium and phospholipid.</text>
</comment>
<dbReference type="FunFam" id="1.10.220.10:FF:000001">
    <property type="entry name" value="Annexin"/>
    <property type="match status" value="1"/>
</dbReference>
<reference evidence="9" key="1">
    <citation type="journal article" date="2016" name="Nature">
        <title>The genome of the seagrass Zostera marina reveals angiosperm adaptation to the sea.</title>
        <authorList>
            <person name="Olsen J.L."/>
            <person name="Rouze P."/>
            <person name="Verhelst B."/>
            <person name="Lin Y.-C."/>
            <person name="Bayer T."/>
            <person name="Collen J."/>
            <person name="Dattolo E."/>
            <person name="De Paoli E."/>
            <person name="Dittami S."/>
            <person name="Maumus F."/>
            <person name="Michel G."/>
            <person name="Kersting A."/>
            <person name="Lauritano C."/>
            <person name="Lohaus R."/>
            <person name="Toepel M."/>
            <person name="Tonon T."/>
            <person name="Vanneste K."/>
            <person name="Amirebrahimi M."/>
            <person name="Brakel J."/>
            <person name="Bostroem C."/>
            <person name="Chovatia M."/>
            <person name="Grimwood J."/>
            <person name="Jenkins J.W."/>
            <person name="Jueterbock A."/>
            <person name="Mraz A."/>
            <person name="Stam W.T."/>
            <person name="Tice H."/>
            <person name="Bornberg-Bauer E."/>
            <person name="Green P.J."/>
            <person name="Pearson G.A."/>
            <person name="Procaccini G."/>
            <person name="Duarte C.M."/>
            <person name="Schmutz J."/>
            <person name="Reusch T.B.H."/>
            <person name="Van de Peer Y."/>
        </authorList>
    </citation>
    <scope>NUCLEOTIDE SEQUENCE [LARGE SCALE GENOMIC DNA]</scope>
    <source>
        <strain evidence="9">cv. Finnish</strain>
    </source>
</reference>
<dbReference type="Proteomes" id="UP000036987">
    <property type="component" value="Unassembled WGS sequence"/>
</dbReference>
<dbReference type="PRINTS" id="PR00196">
    <property type="entry name" value="ANNEXIN"/>
</dbReference>
<feature type="binding site" evidence="6">
    <location>
        <position position="24"/>
    </location>
    <ligand>
        <name>Ca(2+)</name>
        <dbReference type="ChEBI" id="CHEBI:29108"/>
        <label>1</label>
    </ligand>
</feature>
<keyword evidence="9" id="KW-1185">Reference proteome</keyword>
<dbReference type="FunFam" id="1.10.220.10:FF:000006">
    <property type="entry name" value="Annexin"/>
    <property type="match status" value="1"/>
</dbReference>
<evidence type="ECO:0000256" key="2">
    <source>
        <dbReference type="ARBA" id="ARBA00022737"/>
    </source>
</evidence>
<dbReference type="GO" id="GO:0009651">
    <property type="term" value="P:response to salt stress"/>
    <property type="evidence" value="ECO:0000318"/>
    <property type="project" value="GO_Central"/>
</dbReference>
<evidence type="ECO:0000313" key="8">
    <source>
        <dbReference type="EMBL" id="KMZ69984.1"/>
    </source>
</evidence>
<dbReference type="OMA" id="ASNWVIM"/>
<dbReference type="GO" id="GO:0005886">
    <property type="term" value="C:plasma membrane"/>
    <property type="evidence" value="ECO:0000318"/>
    <property type="project" value="GO_Central"/>
</dbReference>
<feature type="binding site" evidence="6">
    <location>
        <position position="299"/>
    </location>
    <ligand>
        <name>Ca(2+)</name>
        <dbReference type="ChEBI" id="CHEBI:29108"/>
        <label>1</label>
    </ligand>
</feature>
<dbReference type="InterPro" id="IPR009118">
    <property type="entry name" value="AnnexinD_plant"/>
</dbReference>
<evidence type="ECO:0000256" key="4">
    <source>
        <dbReference type="ARBA" id="ARBA00023216"/>
    </source>
</evidence>
<dbReference type="PANTHER" id="PTHR10502:SF220">
    <property type="entry name" value="ANNEXIN D2"/>
    <property type="match status" value="1"/>
</dbReference>
<dbReference type="SMART" id="SM00335">
    <property type="entry name" value="ANX"/>
    <property type="match status" value="4"/>
</dbReference>
<feature type="binding site" evidence="6">
    <location>
        <position position="258"/>
    </location>
    <ligand>
        <name>Ca(2+)</name>
        <dbReference type="ChEBI" id="CHEBI:29108"/>
        <label>1</label>
    </ligand>
</feature>
<comment type="similarity">
    <text evidence="7">Belongs to the annexin family.</text>
</comment>
<keyword evidence="1 6" id="KW-0479">Metal-binding</keyword>
<dbReference type="SUPFAM" id="SSF47874">
    <property type="entry name" value="Annexin"/>
    <property type="match status" value="1"/>
</dbReference>